<dbReference type="EMBL" id="BQNB010016808">
    <property type="protein sequence ID" value="GJT56035.1"/>
    <property type="molecule type" value="Genomic_DNA"/>
</dbReference>
<reference evidence="1" key="2">
    <citation type="submission" date="2022-01" db="EMBL/GenBank/DDBJ databases">
        <authorList>
            <person name="Yamashiro T."/>
            <person name="Shiraishi A."/>
            <person name="Satake H."/>
            <person name="Nakayama K."/>
        </authorList>
    </citation>
    <scope>NUCLEOTIDE SEQUENCE</scope>
</reference>
<accession>A0ABQ5EYI8</accession>
<name>A0ABQ5EYI8_9ASTR</name>
<gene>
    <name evidence="1" type="ORF">Tco_0991089</name>
</gene>
<protein>
    <submittedName>
        <fullName evidence="1">Uncharacterized protein</fullName>
    </submittedName>
</protein>
<organism evidence="1 2">
    <name type="scientific">Tanacetum coccineum</name>
    <dbReference type="NCBI Taxonomy" id="301880"/>
    <lineage>
        <taxon>Eukaryota</taxon>
        <taxon>Viridiplantae</taxon>
        <taxon>Streptophyta</taxon>
        <taxon>Embryophyta</taxon>
        <taxon>Tracheophyta</taxon>
        <taxon>Spermatophyta</taxon>
        <taxon>Magnoliopsida</taxon>
        <taxon>eudicotyledons</taxon>
        <taxon>Gunneridae</taxon>
        <taxon>Pentapetalae</taxon>
        <taxon>asterids</taxon>
        <taxon>campanulids</taxon>
        <taxon>Asterales</taxon>
        <taxon>Asteraceae</taxon>
        <taxon>Asteroideae</taxon>
        <taxon>Anthemideae</taxon>
        <taxon>Anthemidinae</taxon>
        <taxon>Tanacetum</taxon>
    </lineage>
</organism>
<proteinExistence type="predicted"/>
<comment type="caution">
    <text evidence="1">The sequence shown here is derived from an EMBL/GenBank/DDBJ whole genome shotgun (WGS) entry which is preliminary data.</text>
</comment>
<evidence type="ECO:0000313" key="1">
    <source>
        <dbReference type="EMBL" id="GJT56035.1"/>
    </source>
</evidence>
<dbReference type="Proteomes" id="UP001151760">
    <property type="component" value="Unassembled WGS sequence"/>
</dbReference>
<sequence length="81" mass="9064">MCPRSIQIIPGLLRARNRHEASIQELTNEVAKLKKYLKISCSSSVSAGYIIEFMLEDLEAVPADYVPAGHVLISADRYRIC</sequence>
<evidence type="ECO:0000313" key="2">
    <source>
        <dbReference type="Proteomes" id="UP001151760"/>
    </source>
</evidence>
<keyword evidence="2" id="KW-1185">Reference proteome</keyword>
<reference evidence="1" key="1">
    <citation type="journal article" date="2022" name="Int. J. Mol. Sci.">
        <title>Draft Genome of Tanacetum Coccineum: Genomic Comparison of Closely Related Tanacetum-Family Plants.</title>
        <authorList>
            <person name="Yamashiro T."/>
            <person name="Shiraishi A."/>
            <person name="Nakayama K."/>
            <person name="Satake H."/>
        </authorList>
    </citation>
    <scope>NUCLEOTIDE SEQUENCE</scope>
</reference>